<dbReference type="PANTHER" id="PTHR11439:SF467">
    <property type="entry name" value="INTEGRASE CATALYTIC DOMAIN-CONTAINING PROTEIN"/>
    <property type="match status" value="1"/>
</dbReference>
<sequence length="264" mass="30034">MDDEMSALISRGTWELVEPPPNTDVVACRWVFTLKFWADGTLDRYKARLLLRVSPKHMGVLEHGFDKFSRIIGDFGFRGAKQIIQSLSKLQDQFVTKDLGRPRYFLGIEIAHSKHGVSLSQKKYACDLLQETGLLGTKSVDTPMDSNPNFWKDDGNYLKDKTKYRRLVGKLIYLTVTRPDISFAVGLVSQFMDKPRSVHWEATLRILKYIKASPGKGLLFKRHGHVKIEAYSDADYAGSKDDRKSTSGYCTYVGGNLVTWRSKK</sequence>
<comment type="caution">
    <text evidence="1">The sequence shown here is derived from an EMBL/GenBank/DDBJ whole genome shotgun (WGS) entry which is preliminary data.</text>
</comment>
<accession>A0AAW2XG24</accession>
<reference evidence="1" key="2">
    <citation type="journal article" date="2024" name="Plant">
        <title>Genomic evolution and insights into agronomic trait innovations of Sesamum species.</title>
        <authorList>
            <person name="Miao H."/>
            <person name="Wang L."/>
            <person name="Qu L."/>
            <person name="Liu H."/>
            <person name="Sun Y."/>
            <person name="Le M."/>
            <person name="Wang Q."/>
            <person name="Wei S."/>
            <person name="Zheng Y."/>
            <person name="Lin W."/>
            <person name="Duan Y."/>
            <person name="Cao H."/>
            <person name="Xiong S."/>
            <person name="Wang X."/>
            <person name="Wei L."/>
            <person name="Li C."/>
            <person name="Ma Q."/>
            <person name="Ju M."/>
            <person name="Zhao R."/>
            <person name="Li G."/>
            <person name="Mu C."/>
            <person name="Tian Q."/>
            <person name="Mei H."/>
            <person name="Zhang T."/>
            <person name="Gao T."/>
            <person name="Zhang H."/>
        </authorList>
    </citation>
    <scope>NUCLEOTIDE SEQUENCE</scope>
    <source>
        <strain evidence="1">KEN1</strain>
    </source>
</reference>
<dbReference type="CDD" id="cd09272">
    <property type="entry name" value="RNase_HI_RT_Ty1"/>
    <property type="match status" value="1"/>
</dbReference>
<dbReference type="InterPro" id="IPR043502">
    <property type="entry name" value="DNA/RNA_pol_sf"/>
</dbReference>
<protein>
    <submittedName>
        <fullName evidence="1">Retrovirus-related Pol polyprotein from transposon RE2</fullName>
    </submittedName>
</protein>
<name>A0AAW2XG24_9LAMI</name>
<gene>
    <name evidence="1" type="ORF">Slati_1271300</name>
</gene>
<proteinExistence type="predicted"/>
<reference evidence="1" key="1">
    <citation type="submission" date="2020-06" db="EMBL/GenBank/DDBJ databases">
        <authorList>
            <person name="Li T."/>
            <person name="Hu X."/>
            <person name="Zhang T."/>
            <person name="Song X."/>
            <person name="Zhang H."/>
            <person name="Dai N."/>
            <person name="Sheng W."/>
            <person name="Hou X."/>
            <person name="Wei L."/>
        </authorList>
    </citation>
    <scope>NUCLEOTIDE SEQUENCE</scope>
    <source>
        <strain evidence="1">KEN1</strain>
        <tissue evidence="1">Leaf</tissue>
    </source>
</reference>
<organism evidence="1">
    <name type="scientific">Sesamum latifolium</name>
    <dbReference type="NCBI Taxonomy" id="2727402"/>
    <lineage>
        <taxon>Eukaryota</taxon>
        <taxon>Viridiplantae</taxon>
        <taxon>Streptophyta</taxon>
        <taxon>Embryophyta</taxon>
        <taxon>Tracheophyta</taxon>
        <taxon>Spermatophyta</taxon>
        <taxon>Magnoliopsida</taxon>
        <taxon>eudicotyledons</taxon>
        <taxon>Gunneridae</taxon>
        <taxon>Pentapetalae</taxon>
        <taxon>asterids</taxon>
        <taxon>lamiids</taxon>
        <taxon>Lamiales</taxon>
        <taxon>Pedaliaceae</taxon>
        <taxon>Sesamum</taxon>
    </lineage>
</organism>
<dbReference type="EMBL" id="JACGWN010000004">
    <property type="protein sequence ID" value="KAL0452932.1"/>
    <property type="molecule type" value="Genomic_DNA"/>
</dbReference>
<dbReference type="AlphaFoldDB" id="A0AAW2XG24"/>
<dbReference type="PANTHER" id="PTHR11439">
    <property type="entry name" value="GAG-POL-RELATED RETROTRANSPOSON"/>
    <property type="match status" value="1"/>
</dbReference>
<evidence type="ECO:0000313" key="1">
    <source>
        <dbReference type="EMBL" id="KAL0452932.1"/>
    </source>
</evidence>
<dbReference type="SUPFAM" id="SSF56672">
    <property type="entry name" value="DNA/RNA polymerases"/>
    <property type="match status" value="1"/>
</dbReference>